<dbReference type="CDD" id="cd00616">
    <property type="entry name" value="AHBA_syn"/>
    <property type="match status" value="1"/>
</dbReference>
<name>X1F256_9ZZZZ</name>
<dbReference type="AlphaFoldDB" id="X1F256"/>
<sequence length="227" mass="24998">MATPARNRKDFLPYAQQWIDECDIKAVTEVLKSDWLTTGPKVYEFEREFASYVGSKYAVAVSSGTAALHTAVFATGISKGDEVITTPITFAASANCVLYQGGKPVFADIDKKTYNIDPVEIEKRITDKTKAIIPVDYTGQPCDIDKINKIATKHDLVVIEDASHAIGAKYKDRKVGSLSNLSTFSFHPVKHITTGEGGMITTDSEEMYEKMLSFRNHGMVKGYGQQA</sequence>
<organism evidence="1">
    <name type="scientific">marine sediment metagenome</name>
    <dbReference type="NCBI Taxonomy" id="412755"/>
    <lineage>
        <taxon>unclassified sequences</taxon>
        <taxon>metagenomes</taxon>
        <taxon>ecological metagenomes</taxon>
    </lineage>
</organism>
<gene>
    <name evidence="1" type="ORF">S03H2_16303</name>
</gene>
<reference evidence="1" key="1">
    <citation type="journal article" date="2014" name="Front. Microbiol.">
        <title>High frequency of phylogenetically diverse reductive dehalogenase-homologous genes in deep subseafloor sedimentary metagenomes.</title>
        <authorList>
            <person name="Kawai M."/>
            <person name="Futagami T."/>
            <person name="Toyoda A."/>
            <person name="Takaki Y."/>
            <person name="Nishi S."/>
            <person name="Hori S."/>
            <person name="Arai W."/>
            <person name="Tsubouchi T."/>
            <person name="Morono Y."/>
            <person name="Uchiyama I."/>
            <person name="Ito T."/>
            <person name="Fujiyama A."/>
            <person name="Inagaki F."/>
            <person name="Takami H."/>
        </authorList>
    </citation>
    <scope>NUCLEOTIDE SEQUENCE</scope>
    <source>
        <strain evidence="1">Expedition CK06-06</strain>
    </source>
</reference>
<feature type="non-terminal residue" evidence="1">
    <location>
        <position position="227"/>
    </location>
</feature>
<dbReference type="GO" id="GO:0008483">
    <property type="term" value="F:transaminase activity"/>
    <property type="evidence" value="ECO:0007669"/>
    <property type="project" value="TreeGrafter"/>
</dbReference>
<evidence type="ECO:0000313" key="1">
    <source>
        <dbReference type="EMBL" id="GAH39721.1"/>
    </source>
</evidence>
<dbReference type="PANTHER" id="PTHR30244:SF34">
    <property type="entry name" value="DTDP-4-AMINO-4,6-DIDEOXYGALACTOSE TRANSAMINASE"/>
    <property type="match status" value="1"/>
</dbReference>
<dbReference type="Gene3D" id="3.40.640.10">
    <property type="entry name" value="Type I PLP-dependent aspartate aminotransferase-like (Major domain)"/>
    <property type="match status" value="1"/>
</dbReference>
<proteinExistence type="predicted"/>
<comment type="caution">
    <text evidence="1">The sequence shown here is derived from an EMBL/GenBank/DDBJ whole genome shotgun (WGS) entry which is preliminary data.</text>
</comment>
<dbReference type="InterPro" id="IPR000653">
    <property type="entry name" value="DegT/StrS_aminotransferase"/>
</dbReference>
<dbReference type="GO" id="GO:0000271">
    <property type="term" value="P:polysaccharide biosynthetic process"/>
    <property type="evidence" value="ECO:0007669"/>
    <property type="project" value="TreeGrafter"/>
</dbReference>
<dbReference type="SUPFAM" id="SSF53383">
    <property type="entry name" value="PLP-dependent transferases"/>
    <property type="match status" value="1"/>
</dbReference>
<dbReference type="PANTHER" id="PTHR30244">
    <property type="entry name" value="TRANSAMINASE"/>
    <property type="match status" value="1"/>
</dbReference>
<dbReference type="InterPro" id="IPR015424">
    <property type="entry name" value="PyrdxlP-dep_Trfase"/>
</dbReference>
<dbReference type="EMBL" id="BARU01008320">
    <property type="protein sequence ID" value="GAH39721.1"/>
    <property type="molecule type" value="Genomic_DNA"/>
</dbReference>
<evidence type="ECO:0008006" key="2">
    <source>
        <dbReference type="Google" id="ProtNLM"/>
    </source>
</evidence>
<accession>X1F256</accession>
<protein>
    <recommendedName>
        <fullName evidence="2">UDP-4-amino-4, 6-dideoxy-N-acetyl-beta-L-altrosamine transaminase</fullName>
    </recommendedName>
</protein>
<dbReference type="InterPro" id="IPR015421">
    <property type="entry name" value="PyrdxlP-dep_Trfase_major"/>
</dbReference>
<dbReference type="GO" id="GO:0030170">
    <property type="term" value="F:pyridoxal phosphate binding"/>
    <property type="evidence" value="ECO:0007669"/>
    <property type="project" value="TreeGrafter"/>
</dbReference>
<dbReference type="Pfam" id="PF01041">
    <property type="entry name" value="DegT_DnrJ_EryC1"/>
    <property type="match status" value="1"/>
</dbReference>